<evidence type="ECO:0000256" key="13">
    <source>
        <dbReference type="RuleBase" id="RU003722"/>
    </source>
</evidence>
<evidence type="ECO:0000256" key="3">
    <source>
        <dbReference type="ARBA" id="ARBA00007367"/>
    </source>
</evidence>
<dbReference type="GO" id="GO:0005886">
    <property type="term" value="C:plasma membrane"/>
    <property type="evidence" value="ECO:0007669"/>
    <property type="project" value="UniProtKB-SubCell"/>
</dbReference>
<evidence type="ECO:0000256" key="9">
    <source>
        <dbReference type="ARBA" id="ARBA00023053"/>
    </source>
</evidence>
<feature type="transmembrane region" description="Helical" evidence="15">
    <location>
        <begin position="418"/>
        <end position="439"/>
    </location>
</feature>
<feature type="transmembrane region" description="Helical" evidence="15">
    <location>
        <begin position="390"/>
        <end position="412"/>
    </location>
</feature>
<keyword evidence="13" id="KW-0050">Antiport</keyword>
<evidence type="ECO:0000256" key="8">
    <source>
        <dbReference type="ARBA" id="ARBA00022989"/>
    </source>
</evidence>
<protein>
    <recommendedName>
        <fullName evidence="13">Sodium/hydrogen exchanger</fullName>
    </recommendedName>
</protein>
<gene>
    <name evidence="18" type="ORF">WR25_10822</name>
</gene>
<dbReference type="EMBL" id="LIAE01010558">
    <property type="protein sequence ID" value="PAV58742.1"/>
    <property type="molecule type" value="Genomic_DNA"/>
</dbReference>
<feature type="transmembrane region" description="Helical" evidence="15">
    <location>
        <begin position="195"/>
        <end position="218"/>
    </location>
</feature>
<feature type="transmembrane region" description="Helical" evidence="15">
    <location>
        <begin position="345"/>
        <end position="369"/>
    </location>
</feature>
<evidence type="ECO:0000259" key="17">
    <source>
        <dbReference type="Pfam" id="PF00999"/>
    </source>
</evidence>
<dbReference type="STRING" id="2018661.A0A2A2JB57"/>
<keyword evidence="9" id="KW-0915">Sodium</keyword>
<dbReference type="Gene3D" id="6.10.140.1330">
    <property type="match status" value="1"/>
</dbReference>
<keyword evidence="4 13" id="KW-0813">Transport</keyword>
<evidence type="ECO:0000256" key="5">
    <source>
        <dbReference type="ARBA" id="ARBA00022475"/>
    </source>
</evidence>
<dbReference type="Pfam" id="PF00999">
    <property type="entry name" value="Na_H_Exchanger"/>
    <property type="match status" value="1"/>
</dbReference>
<dbReference type="Proteomes" id="UP000218231">
    <property type="component" value="Unassembled WGS sequence"/>
</dbReference>
<feature type="transmembrane region" description="Helical" evidence="15">
    <location>
        <begin position="78"/>
        <end position="96"/>
    </location>
</feature>
<feature type="transmembrane region" description="Helical" evidence="15">
    <location>
        <begin position="230"/>
        <end position="249"/>
    </location>
</feature>
<evidence type="ECO:0000256" key="15">
    <source>
        <dbReference type="SAM" id="Phobius"/>
    </source>
</evidence>
<dbReference type="OrthoDB" id="196264at2759"/>
<dbReference type="GO" id="GO:0098719">
    <property type="term" value="P:sodium ion import across plasma membrane"/>
    <property type="evidence" value="ECO:0007669"/>
    <property type="project" value="TreeGrafter"/>
</dbReference>
<evidence type="ECO:0000256" key="11">
    <source>
        <dbReference type="ARBA" id="ARBA00023136"/>
    </source>
</evidence>
<dbReference type="PANTHER" id="PTHR10110:SF187">
    <property type="entry name" value="SODIUM_HYDROGEN EXCHANGER"/>
    <property type="match status" value="1"/>
</dbReference>
<feature type="region of interest" description="Disordered" evidence="14">
    <location>
        <begin position="526"/>
        <end position="546"/>
    </location>
</feature>
<evidence type="ECO:0000313" key="18">
    <source>
        <dbReference type="EMBL" id="PAV58742.1"/>
    </source>
</evidence>
<dbReference type="InterPro" id="IPR006153">
    <property type="entry name" value="Cation/H_exchanger_TM"/>
</dbReference>
<proteinExistence type="inferred from homology"/>
<accession>A0A2A2JB57</accession>
<name>A0A2A2JB57_9BILA</name>
<feature type="signal peptide" evidence="16">
    <location>
        <begin position="1"/>
        <end position="24"/>
    </location>
</feature>
<dbReference type="NCBIfam" id="TIGR00840">
    <property type="entry name" value="b_cpa1"/>
    <property type="match status" value="1"/>
</dbReference>
<dbReference type="GO" id="GO:0015385">
    <property type="term" value="F:sodium:proton antiporter activity"/>
    <property type="evidence" value="ECO:0007669"/>
    <property type="project" value="InterPro"/>
</dbReference>
<evidence type="ECO:0000256" key="12">
    <source>
        <dbReference type="ARBA" id="ARBA00023201"/>
    </source>
</evidence>
<dbReference type="GO" id="GO:0055038">
    <property type="term" value="C:recycling endosome membrane"/>
    <property type="evidence" value="ECO:0007669"/>
    <property type="project" value="UniProtKB-SubCell"/>
</dbReference>
<dbReference type="InterPro" id="IPR002090">
    <property type="entry name" value="NHE-6/7/9"/>
</dbReference>
<comment type="caution">
    <text evidence="18">The sequence shown here is derived from an EMBL/GenBank/DDBJ whole genome shotgun (WGS) entry which is preliminary data.</text>
</comment>
<feature type="transmembrane region" description="Helical" evidence="15">
    <location>
        <begin position="48"/>
        <end position="66"/>
    </location>
</feature>
<keyword evidence="10 13" id="KW-0406">Ion transport</keyword>
<dbReference type="InterPro" id="IPR018422">
    <property type="entry name" value="Cation/H_exchanger_CPA1"/>
</dbReference>
<dbReference type="GO" id="GO:0051453">
    <property type="term" value="P:regulation of intracellular pH"/>
    <property type="evidence" value="ECO:0007669"/>
    <property type="project" value="TreeGrafter"/>
</dbReference>
<reference evidence="18 19" key="1">
    <citation type="journal article" date="2017" name="Curr. Biol.">
        <title>Genome architecture and evolution of a unichromosomal asexual nematode.</title>
        <authorList>
            <person name="Fradin H."/>
            <person name="Zegar C."/>
            <person name="Gutwein M."/>
            <person name="Lucas J."/>
            <person name="Kovtun M."/>
            <person name="Corcoran D."/>
            <person name="Baugh L.R."/>
            <person name="Kiontke K."/>
            <person name="Gunsalus K."/>
            <person name="Fitch D.H."/>
            <person name="Piano F."/>
        </authorList>
    </citation>
    <scope>NUCLEOTIDE SEQUENCE [LARGE SCALE GENOMIC DNA]</scope>
    <source>
        <strain evidence="18">PF1309</strain>
    </source>
</reference>
<feature type="chain" id="PRO_5013172269" description="Sodium/hydrogen exchanger" evidence="16">
    <location>
        <begin position="25"/>
        <end position="621"/>
    </location>
</feature>
<keyword evidence="11 15" id="KW-0472">Membrane</keyword>
<keyword evidence="8 15" id="KW-1133">Transmembrane helix</keyword>
<feature type="transmembrane region" description="Helical" evidence="15">
    <location>
        <begin position="166"/>
        <end position="183"/>
    </location>
</feature>
<keyword evidence="19" id="KW-1185">Reference proteome</keyword>
<organism evidence="18 19">
    <name type="scientific">Diploscapter pachys</name>
    <dbReference type="NCBI Taxonomy" id="2018661"/>
    <lineage>
        <taxon>Eukaryota</taxon>
        <taxon>Metazoa</taxon>
        <taxon>Ecdysozoa</taxon>
        <taxon>Nematoda</taxon>
        <taxon>Chromadorea</taxon>
        <taxon>Rhabditida</taxon>
        <taxon>Rhabditina</taxon>
        <taxon>Rhabditomorpha</taxon>
        <taxon>Rhabditoidea</taxon>
        <taxon>Rhabditidae</taxon>
        <taxon>Diploscapter</taxon>
    </lineage>
</organism>
<evidence type="ECO:0000256" key="7">
    <source>
        <dbReference type="ARBA" id="ARBA00022753"/>
    </source>
</evidence>
<dbReference type="PANTHER" id="PTHR10110">
    <property type="entry name" value="SODIUM/HYDROGEN EXCHANGER"/>
    <property type="match status" value="1"/>
</dbReference>
<dbReference type="AlphaFoldDB" id="A0A2A2JB57"/>
<feature type="transmembrane region" description="Helical" evidence="15">
    <location>
        <begin position="486"/>
        <end position="515"/>
    </location>
</feature>
<evidence type="ECO:0000256" key="2">
    <source>
        <dbReference type="ARBA" id="ARBA00004651"/>
    </source>
</evidence>
<dbReference type="GO" id="GO:0015386">
    <property type="term" value="F:potassium:proton antiporter activity"/>
    <property type="evidence" value="ECO:0007669"/>
    <property type="project" value="TreeGrafter"/>
</dbReference>
<keyword evidence="12 13" id="KW-0739">Sodium transport</keyword>
<feature type="domain" description="Cation/H+ exchanger transmembrane" evidence="17">
    <location>
        <begin position="60"/>
        <end position="505"/>
    </location>
</feature>
<evidence type="ECO:0000256" key="14">
    <source>
        <dbReference type="SAM" id="MobiDB-lite"/>
    </source>
</evidence>
<feature type="transmembrane region" description="Helical" evidence="15">
    <location>
        <begin position="304"/>
        <end position="325"/>
    </location>
</feature>
<keyword evidence="7" id="KW-0967">Endosome</keyword>
<evidence type="ECO:0000256" key="6">
    <source>
        <dbReference type="ARBA" id="ARBA00022692"/>
    </source>
</evidence>
<evidence type="ECO:0000256" key="10">
    <source>
        <dbReference type="ARBA" id="ARBA00023065"/>
    </source>
</evidence>
<keyword evidence="6 13" id="KW-0812">Transmembrane</keyword>
<keyword evidence="5" id="KW-1003">Cell membrane</keyword>
<comment type="subcellular location">
    <subcellularLocation>
        <location evidence="2">Cell membrane</location>
        <topology evidence="2">Multi-pass membrane protein</topology>
    </subcellularLocation>
    <subcellularLocation>
        <location evidence="1">Recycling endosome membrane</location>
        <topology evidence="1">Multi-pass membrane protein</topology>
    </subcellularLocation>
</comment>
<dbReference type="PRINTS" id="PR01084">
    <property type="entry name" value="NAHEXCHNGR"/>
</dbReference>
<evidence type="ECO:0000256" key="1">
    <source>
        <dbReference type="ARBA" id="ARBA00004195"/>
    </source>
</evidence>
<evidence type="ECO:0000256" key="16">
    <source>
        <dbReference type="SAM" id="SignalP"/>
    </source>
</evidence>
<keyword evidence="16" id="KW-0732">Signal</keyword>
<comment type="similarity">
    <text evidence="3 13">Belongs to the monovalent cation:proton antiporter 1 (CPA1) transporter (TC 2.A.36) family.</text>
</comment>
<dbReference type="PRINTS" id="PR01088">
    <property type="entry name" value="NAHEXCHNGR6"/>
</dbReference>
<evidence type="ECO:0000313" key="19">
    <source>
        <dbReference type="Proteomes" id="UP000218231"/>
    </source>
</evidence>
<sequence>MNYKWQNAMVLLLALALLLTQTAAKFSDKLEEAAQRRSANIHQLDTVILLSYILVLIVIVVTSWFFKHYHSRYLHESALSLIFGLIIGFVISYFKLGLLQSQTYDVTMKNLTIISEPPDYVRLEVKPEGSTSKVSFHYELIEGFYADTKSQNEQKIEQKAAFSPEVFFNLILPPIIFNAGYSLKKRHFFRNIGSILAFVFIGTTVSALATGFLMLILTKTFGMGFSMQELFFFGSLISATDPVTVISIFTELRVEADLFALVFGESALNDAVAIVLSNIIDGSSEFLASSPSVYAIVISTVKQFLYVFICSLLLGCSIGCLNALLTKMTSIHEHPLLECSLFVLLSYVSFLLSEVLGFTGIVSVLFCGITQAHYTMNNLSQESKMTTKQFFHMISFVLESFIFCYIGVSIFVANNQKWNYFFLLFSLISIVAARALFIYPLCSLLNIRRQPPIPPRYQHMLLFAGLRGAMAFALAARNTSSENRQVIYATTAAIVLITVIMNGGLTCTVIDILGIKHGSGLVTERDGVDPSPTGPIPTPSLAPSGGNPFDKSFLPRKWYNFDANFMKPLLTHATPSLEQTLPPFCLPLARVFTSNRQRACFLPHRPESDDNLLVETSPAIV</sequence>
<evidence type="ECO:0000256" key="4">
    <source>
        <dbReference type="ARBA" id="ARBA00022448"/>
    </source>
</evidence>
<dbReference type="InterPro" id="IPR004709">
    <property type="entry name" value="NaH_exchanger"/>
</dbReference>